<evidence type="ECO:0000256" key="1">
    <source>
        <dbReference type="ARBA" id="ARBA00022821"/>
    </source>
</evidence>
<proteinExistence type="predicted"/>
<dbReference type="Gene3D" id="1.10.8.430">
    <property type="entry name" value="Helical domain of apoptotic protease-activating factors"/>
    <property type="match status" value="1"/>
</dbReference>
<dbReference type="InterPro" id="IPR027417">
    <property type="entry name" value="P-loop_NTPase"/>
</dbReference>
<dbReference type="PANTHER" id="PTHR36766">
    <property type="entry name" value="PLANT BROAD-SPECTRUM MILDEW RESISTANCE PROTEIN RPW8"/>
    <property type="match status" value="1"/>
</dbReference>
<keyword evidence="4" id="KW-1185">Reference proteome</keyword>
<reference evidence="3 4" key="1">
    <citation type="journal article" date="2024" name="G3 (Bethesda)">
        <title>Genome assembly of Hibiscus sabdariffa L. provides insights into metabolisms of medicinal natural products.</title>
        <authorList>
            <person name="Kim T."/>
        </authorList>
    </citation>
    <scope>NUCLEOTIDE SEQUENCE [LARGE SCALE GENOMIC DNA]</scope>
    <source>
        <strain evidence="3">TK-2024</strain>
        <tissue evidence="3">Old leaves</tissue>
    </source>
</reference>
<evidence type="ECO:0000259" key="2">
    <source>
        <dbReference type="Pfam" id="PF00931"/>
    </source>
</evidence>
<keyword evidence="1" id="KW-0611">Plant defense</keyword>
<evidence type="ECO:0000313" key="3">
    <source>
        <dbReference type="EMBL" id="KAK9041561.1"/>
    </source>
</evidence>
<protein>
    <recommendedName>
        <fullName evidence="2">NB-ARC domain-containing protein</fullName>
    </recommendedName>
</protein>
<organism evidence="3 4">
    <name type="scientific">Hibiscus sabdariffa</name>
    <name type="common">roselle</name>
    <dbReference type="NCBI Taxonomy" id="183260"/>
    <lineage>
        <taxon>Eukaryota</taxon>
        <taxon>Viridiplantae</taxon>
        <taxon>Streptophyta</taxon>
        <taxon>Embryophyta</taxon>
        <taxon>Tracheophyta</taxon>
        <taxon>Spermatophyta</taxon>
        <taxon>Magnoliopsida</taxon>
        <taxon>eudicotyledons</taxon>
        <taxon>Gunneridae</taxon>
        <taxon>Pentapetalae</taxon>
        <taxon>rosids</taxon>
        <taxon>malvids</taxon>
        <taxon>Malvales</taxon>
        <taxon>Malvaceae</taxon>
        <taxon>Malvoideae</taxon>
        <taxon>Hibiscus</taxon>
    </lineage>
</organism>
<feature type="domain" description="NB-ARC" evidence="2">
    <location>
        <begin position="137"/>
        <end position="309"/>
    </location>
</feature>
<accession>A0ABR2TVK8</accession>
<dbReference type="InterPro" id="IPR002182">
    <property type="entry name" value="NB-ARC"/>
</dbReference>
<dbReference type="InterPro" id="IPR042197">
    <property type="entry name" value="Apaf_helical"/>
</dbReference>
<dbReference type="PRINTS" id="PR00364">
    <property type="entry name" value="DISEASERSIST"/>
</dbReference>
<dbReference type="Pfam" id="PF00931">
    <property type="entry name" value="NB-ARC"/>
    <property type="match status" value="1"/>
</dbReference>
<dbReference type="SUPFAM" id="SSF52540">
    <property type="entry name" value="P-loop containing nucleoside triphosphate hydrolases"/>
    <property type="match status" value="1"/>
</dbReference>
<gene>
    <name evidence="3" type="ORF">V6N11_016656</name>
</gene>
<comment type="caution">
    <text evidence="3">The sequence shown here is derived from an EMBL/GenBank/DDBJ whole genome shotgun (WGS) entry which is preliminary data.</text>
</comment>
<dbReference type="EMBL" id="JBBPBN010000004">
    <property type="protein sequence ID" value="KAK9041561.1"/>
    <property type="molecule type" value="Genomic_DNA"/>
</dbReference>
<sequence>MTGEHISAILKRLDSIMAKKESRQQLRKVMGIDDGTRKLQQGLLDIQTVLAAMEEGQLPNYGFDVAALDRVLKGIEYLLGCFNNTPRKKLRREEPVISELNLVRRKLVYLFPKSFEQSSRSSFMYASKLYGRHDVKKEIVKVLLGETSKDKIETISVLAMEGMGKTSLARCICDDDRVSAYFDNIIWVNVSGVFDLEKIARTIVEALGGLELHATTPSLRCLLRRIHGNILKKKSLLVLDDVERYQDYNIGDHWGALKAVFQQAGLDNRIIVTTREPRIALRSSRVFRLEDLSDEFCQMILHEVSFARRDDDIHEYVEDVEEEIAKRCEGLPFAAKVLGTFLQHKTSREEWNSVLKILVQKREDATKQELLDVLKTLVRKSEDATKQEQEDRSTRRPWCWCFKGVEEKVNWFQFSCHRSLN</sequence>
<dbReference type="Proteomes" id="UP001396334">
    <property type="component" value="Unassembled WGS sequence"/>
</dbReference>
<dbReference type="PANTHER" id="PTHR36766:SF40">
    <property type="entry name" value="DISEASE RESISTANCE PROTEIN RGA3"/>
    <property type="match status" value="1"/>
</dbReference>
<name>A0ABR2TVK8_9ROSI</name>
<dbReference type="Gene3D" id="3.40.50.300">
    <property type="entry name" value="P-loop containing nucleotide triphosphate hydrolases"/>
    <property type="match status" value="1"/>
</dbReference>
<evidence type="ECO:0000313" key="4">
    <source>
        <dbReference type="Proteomes" id="UP001396334"/>
    </source>
</evidence>